<dbReference type="PANTHER" id="PTHR43399">
    <property type="entry name" value="SUBTILISIN-RELATED"/>
    <property type="match status" value="1"/>
</dbReference>
<feature type="active site" description="Charge relay system" evidence="5">
    <location>
        <position position="292"/>
    </location>
</feature>
<keyword evidence="2 5" id="KW-0645">Protease</keyword>
<evidence type="ECO:0000259" key="7">
    <source>
        <dbReference type="Pfam" id="PF00082"/>
    </source>
</evidence>
<evidence type="ECO:0000313" key="8">
    <source>
        <dbReference type="EMBL" id="KAK5991532.1"/>
    </source>
</evidence>
<feature type="compositionally biased region" description="Polar residues" evidence="6">
    <location>
        <begin position="152"/>
        <end position="162"/>
    </location>
</feature>
<feature type="active site" description="Charge relay system" evidence="5">
    <location>
        <position position="258"/>
    </location>
</feature>
<reference evidence="8 9" key="1">
    <citation type="submission" date="2024-01" db="EMBL/GenBank/DDBJ databases">
        <title>Complete genome of Cladobotryum mycophilum ATHUM6906.</title>
        <authorList>
            <person name="Christinaki A.C."/>
            <person name="Myridakis A.I."/>
            <person name="Kouvelis V.N."/>
        </authorList>
    </citation>
    <scope>NUCLEOTIDE SEQUENCE [LARGE SCALE GENOMIC DNA]</scope>
    <source>
        <strain evidence="8 9">ATHUM6906</strain>
    </source>
</reference>
<evidence type="ECO:0000256" key="5">
    <source>
        <dbReference type="PROSITE-ProRule" id="PRU01240"/>
    </source>
</evidence>
<gene>
    <name evidence="8" type="ORF">PT974_09816</name>
</gene>
<proteinExistence type="inferred from homology"/>
<dbReference type="PRINTS" id="PR00723">
    <property type="entry name" value="SUBTILISIN"/>
</dbReference>
<dbReference type="Gene3D" id="3.40.50.200">
    <property type="entry name" value="Peptidase S8/S53 domain"/>
    <property type="match status" value="1"/>
</dbReference>
<dbReference type="InterPro" id="IPR000209">
    <property type="entry name" value="Peptidase_S8/S53_dom"/>
</dbReference>
<dbReference type="Proteomes" id="UP001338125">
    <property type="component" value="Unassembled WGS sequence"/>
</dbReference>
<protein>
    <submittedName>
        <fullName evidence="8">Subtilisin BL-like protein</fullName>
    </submittedName>
</protein>
<dbReference type="Pfam" id="PF00082">
    <property type="entry name" value="Peptidase_S8"/>
    <property type="match status" value="1"/>
</dbReference>
<comment type="similarity">
    <text evidence="1 5">Belongs to the peptidase S8 family.</text>
</comment>
<sequence length="581" mass="63887">MSEAQRLVDAVEEYEGDVDTLITTWNECVDHVLAQISKPALLNLMNTYSEILMMHDYVDLAGAVDRTIESILSEDEESELDELDEQTRDFLIRNINKRWNAKLDVQDIEAQEQNYVAGDAYTKAFTETINHQPEIESVLPTRGINELPRVEVSQSDNSSSAPETRPRDTSSPHTPPIDAESRLLQSDNSSSSNTPAAEAEDSAHGTLSSSNWDTTKGDWFSMLKAQTHNLIYGHAYQFSGVKTPGGAGYKPIKIAVLDSGFCRQSMKLHMVSVQGRVNFVKGDGDTEDKADHGTTVAKILLETCPGAHLYIAKVTIDAEINNAADDDKATNNDNANRHMRVSKAAVATAIRCAANPEQWGVDIINMSFGWPFNDDKSIRDALSYAKANKVLLFASATNHGLTAVNSVQFPARASEVICVDAAQPLGRAADFSIADERDRGMERFSAPGHGYKSPISSEFKDGSSFASPVAAGIAALVLEFARQAPLYKNQGVQDSLRRREGMVRILREMTKQEPGAAAKFLCPWKILSDRFGDNGGEERLLFVRNHTASAIMFMLMEEFGRDIEHEVFSTTTSQAGRALEP</sequence>
<evidence type="ECO:0000256" key="6">
    <source>
        <dbReference type="SAM" id="MobiDB-lite"/>
    </source>
</evidence>
<keyword evidence="3 5" id="KW-0378">Hydrolase</keyword>
<dbReference type="EMBL" id="JAVFKD010000014">
    <property type="protein sequence ID" value="KAK5991532.1"/>
    <property type="molecule type" value="Genomic_DNA"/>
</dbReference>
<evidence type="ECO:0000256" key="4">
    <source>
        <dbReference type="ARBA" id="ARBA00022825"/>
    </source>
</evidence>
<accession>A0ABR0SI62</accession>
<keyword evidence="4 5" id="KW-0720">Serine protease</keyword>
<feature type="active site" description="Charge relay system" evidence="5">
    <location>
        <position position="464"/>
    </location>
</feature>
<dbReference type="InterPro" id="IPR051048">
    <property type="entry name" value="Peptidase_S8/S53_subtilisin"/>
</dbReference>
<evidence type="ECO:0000256" key="2">
    <source>
        <dbReference type="ARBA" id="ARBA00022670"/>
    </source>
</evidence>
<evidence type="ECO:0000256" key="1">
    <source>
        <dbReference type="ARBA" id="ARBA00011073"/>
    </source>
</evidence>
<evidence type="ECO:0000256" key="3">
    <source>
        <dbReference type="ARBA" id="ARBA00022801"/>
    </source>
</evidence>
<dbReference type="PANTHER" id="PTHR43399:SF4">
    <property type="entry name" value="CELL WALL-ASSOCIATED PROTEASE"/>
    <property type="match status" value="1"/>
</dbReference>
<dbReference type="SUPFAM" id="SSF52743">
    <property type="entry name" value="Subtilisin-like"/>
    <property type="match status" value="1"/>
</dbReference>
<dbReference type="PROSITE" id="PS51892">
    <property type="entry name" value="SUBTILASE"/>
    <property type="match status" value="1"/>
</dbReference>
<dbReference type="InterPro" id="IPR015500">
    <property type="entry name" value="Peptidase_S8_subtilisin-rel"/>
</dbReference>
<dbReference type="CDD" id="cd00306">
    <property type="entry name" value="Peptidases_S8_S53"/>
    <property type="match status" value="1"/>
</dbReference>
<organism evidence="8 9">
    <name type="scientific">Cladobotryum mycophilum</name>
    <dbReference type="NCBI Taxonomy" id="491253"/>
    <lineage>
        <taxon>Eukaryota</taxon>
        <taxon>Fungi</taxon>
        <taxon>Dikarya</taxon>
        <taxon>Ascomycota</taxon>
        <taxon>Pezizomycotina</taxon>
        <taxon>Sordariomycetes</taxon>
        <taxon>Hypocreomycetidae</taxon>
        <taxon>Hypocreales</taxon>
        <taxon>Hypocreaceae</taxon>
        <taxon>Cladobotryum</taxon>
    </lineage>
</organism>
<feature type="domain" description="Peptidase S8/S53" evidence="7">
    <location>
        <begin position="252"/>
        <end position="494"/>
    </location>
</feature>
<comment type="caution">
    <text evidence="8">The sequence shown here is derived from an EMBL/GenBank/DDBJ whole genome shotgun (WGS) entry which is preliminary data.</text>
</comment>
<feature type="region of interest" description="Disordered" evidence="6">
    <location>
        <begin position="149"/>
        <end position="210"/>
    </location>
</feature>
<evidence type="ECO:0000313" key="9">
    <source>
        <dbReference type="Proteomes" id="UP001338125"/>
    </source>
</evidence>
<name>A0ABR0SI62_9HYPO</name>
<dbReference type="InterPro" id="IPR036852">
    <property type="entry name" value="Peptidase_S8/S53_dom_sf"/>
</dbReference>
<keyword evidence="9" id="KW-1185">Reference proteome</keyword>